<dbReference type="EMBL" id="QZWG01000010">
    <property type="protein sequence ID" value="RZB86867.1"/>
    <property type="molecule type" value="Genomic_DNA"/>
</dbReference>
<dbReference type="AlphaFoldDB" id="A0A445ILB8"/>
<organism evidence="2 3">
    <name type="scientific">Glycine soja</name>
    <name type="common">Wild soybean</name>
    <dbReference type="NCBI Taxonomy" id="3848"/>
    <lineage>
        <taxon>Eukaryota</taxon>
        <taxon>Viridiplantae</taxon>
        <taxon>Streptophyta</taxon>
        <taxon>Embryophyta</taxon>
        <taxon>Tracheophyta</taxon>
        <taxon>Spermatophyta</taxon>
        <taxon>Magnoliopsida</taxon>
        <taxon>eudicotyledons</taxon>
        <taxon>Gunneridae</taxon>
        <taxon>Pentapetalae</taxon>
        <taxon>rosids</taxon>
        <taxon>fabids</taxon>
        <taxon>Fabales</taxon>
        <taxon>Fabaceae</taxon>
        <taxon>Papilionoideae</taxon>
        <taxon>50 kb inversion clade</taxon>
        <taxon>NPAAA clade</taxon>
        <taxon>indigoferoid/millettioid clade</taxon>
        <taxon>Phaseoleae</taxon>
        <taxon>Glycine</taxon>
        <taxon>Glycine subgen. Soja</taxon>
    </lineage>
</organism>
<dbReference type="SMR" id="A0A445ILB8"/>
<protein>
    <recommendedName>
        <fullName evidence="4">Secreted protein</fullName>
    </recommendedName>
</protein>
<name>A0A445ILB8_GLYSO</name>
<evidence type="ECO:0000256" key="1">
    <source>
        <dbReference type="SAM" id="SignalP"/>
    </source>
</evidence>
<evidence type="ECO:0000313" key="3">
    <source>
        <dbReference type="Proteomes" id="UP000289340"/>
    </source>
</evidence>
<feature type="chain" id="PRO_5019505212" description="Secreted protein" evidence="1">
    <location>
        <begin position="26"/>
        <end position="95"/>
    </location>
</feature>
<feature type="signal peptide" evidence="1">
    <location>
        <begin position="1"/>
        <end position="25"/>
    </location>
</feature>
<dbReference type="Proteomes" id="UP000289340">
    <property type="component" value="Chromosome 10"/>
</dbReference>
<sequence>MPKPLHLPITIFLLLIRSWVLKVPGLLQIANVIHQVESPFSLMEVILNKNMFKPRILVLCLQAQRRCSLNLAWLWELFLQAHKRFNLNLAWSWNM</sequence>
<proteinExistence type="predicted"/>
<accession>A0A445ILB8</accession>
<comment type="caution">
    <text evidence="2">The sequence shown here is derived from an EMBL/GenBank/DDBJ whole genome shotgun (WGS) entry which is preliminary data.</text>
</comment>
<keyword evidence="3" id="KW-1185">Reference proteome</keyword>
<reference evidence="2 3" key="1">
    <citation type="submission" date="2018-09" db="EMBL/GenBank/DDBJ databases">
        <title>A high-quality reference genome of wild soybean provides a powerful tool to mine soybean genomes.</title>
        <authorList>
            <person name="Xie M."/>
            <person name="Chung C.Y.L."/>
            <person name="Li M.-W."/>
            <person name="Wong F.-L."/>
            <person name="Chan T.-F."/>
            <person name="Lam H.-M."/>
        </authorList>
    </citation>
    <scope>NUCLEOTIDE SEQUENCE [LARGE SCALE GENOMIC DNA]</scope>
    <source>
        <strain evidence="3">cv. W05</strain>
        <tissue evidence="2">Hypocotyl of etiolated seedlings</tissue>
    </source>
</reference>
<evidence type="ECO:0008006" key="4">
    <source>
        <dbReference type="Google" id="ProtNLM"/>
    </source>
</evidence>
<evidence type="ECO:0000313" key="2">
    <source>
        <dbReference type="EMBL" id="RZB86867.1"/>
    </source>
</evidence>
<gene>
    <name evidence="2" type="ORF">D0Y65_026814</name>
</gene>
<keyword evidence="1" id="KW-0732">Signal</keyword>